<accession>A0A2P2NXD2</accession>
<organism evidence="1">
    <name type="scientific">Rhizophora mucronata</name>
    <name type="common">Asiatic mangrove</name>
    <dbReference type="NCBI Taxonomy" id="61149"/>
    <lineage>
        <taxon>Eukaryota</taxon>
        <taxon>Viridiplantae</taxon>
        <taxon>Streptophyta</taxon>
        <taxon>Embryophyta</taxon>
        <taxon>Tracheophyta</taxon>
        <taxon>Spermatophyta</taxon>
        <taxon>Magnoliopsida</taxon>
        <taxon>eudicotyledons</taxon>
        <taxon>Gunneridae</taxon>
        <taxon>Pentapetalae</taxon>
        <taxon>rosids</taxon>
        <taxon>fabids</taxon>
        <taxon>Malpighiales</taxon>
        <taxon>Rhizophoraceae</taxon>
        <taxon>Rhizophora</taxon>
    </lineage>
</organism>
<name>A0A2P2NXD2_RHIMU</name>
<dbReference type="AlphaFoldDB" id="A0A2P2NXD2"/>
<protein>
    <submittedName>
        <fullName evidence="1">Uncharacterized protein</fullName>
    </submittedName>
</protein>
<proteinExistence type="predicted"/>
<dbReference type="EMBL" id="GGEC01066648">
    <property type="protein sequence ID" value="MBX47132.1"/>
    <property type="molecule type" value="Transcribed_RNA"/>
</dbReference>
<evidence type="ECO:0000313" key="1">
    <source>
        <dbReference type="EMBL" id="MBX47132.1"/>
    </source>
</evidence>
<reference evidence="1" key="1">
    <citation type="submission" date="2018-02" db="EMBL/GenBank/DDBJ databases">
        <title>Rhizophora mucronata_Transcriptome.</title>
        <authorList>
            <person name="Meera S.P."/>
            <person name="Sreeshan A."/>
            <person name="Augustine A."/>
        </authorList>
    </citation>
    <scope>NUCLEOTIDE SEQUENCE</scope>
    <source>
        <tissue evidence="1">Leaf</tissue>
    </source>
</reference>
<sequence length="23" mass="2702">MDMLGMDWEENASSCLKLWSKKV</sequence>